<evidence type="ECO:0000313" key="1">
    <source>
        <dbReference type="EMBL" id="JAE19391.1"/>
    </source>
</evidence>
<organism evidence="1">
    <name type="scientific">Arundo donax</name>
    <name type="common">Giant reed</name>
    <name type="synonym">Donax arundinaceus</name>
    <dbReference type="NCBI Taxonomy" id="35708"/>
    <lineage>
        <taxon>Eukaryota</taxon>
        <taxon>Viridiplantae</taxon>
        <taxon>Streptophyta</taxon>
        <taxon>Embryophyta</taxon>
        <taxon>Tracheophyta</taxon>
        <taxon>Spermatophyta</taxon>
        <taxon>Magnoliopsida</taxon>
        <taxon>Liliopsida</taxon>
        <taxon>Poales</taxon>
        <taxon>Poaceae</taxon>
        <taxon>PACMAD clade</taxon>
        <taxon>Arundinoideae</taxon>
        <taxon>Arundineae</taxon>
        <taxon>Arundo</taxon>
    </lineage>
</organism>
<reference evidence="1" key="1">
    <citation type="submission" date="2014-09" db="EMBL/GenBank/DDBJ databases">
        <authorList>
            <person name="Magalhaes I.L.F."/>
            <person name="Oliveira U."/>
            <person name="Santos F.R."/>
            <person name="Vidigal T.H.D.A."/>
            <person name="Brescovit A.D."/>
            <person name="Santos A.J."/>
        </authorList>
    </citation>
    <scope>NUCLEOTIDE SEQUENCE</scope>
    <source>
        <tissue evidence="1">Shoot tissue taken approximately 20 cm above the soil surface</tissue>
    </source>
</reference>
<name>A0A0A9GA16_ARUDO</name>
<dbReference type="EMBL" id="GBRH01178505">
    <property type="protein sequence ID" value="JAE19391.1"/>
    <property type="molecule type" value="Transcribed_RNA"/>
</dbReference>
<protein>
    <submittedName>
        <fullName evidence="1">Uncharacterized protein</fullName>
    </submittedName>
</protein>
<sequence length="13" mass="1454">MLKLSSKTPAIHQ</sequence>
<proteinExistence type="predicted"/>
<accession>A0A0A9GA16</accession>
<reference evidence="1" key="2">
    <citation type="journal article" date="2015" name="Data Brief">
        <title>Shoot transcriptome of the giant reed, Arundo donax.</title>
        <authorList>
            <person name="Barrero R.A."/>
            <person name="Guerrero F.D."/>
            <person name="Moolhuijzen P."/>
            <person name="Goolsby J.A."/>
            <person name="Tidwell J."/>
            <person name="Bellgard S.E."/>
            <person name="Bellgard M.I."/>
        </authorList>
    </citation>
    <scope>NUCLEOTIDE SEQUENCE</scope>
    <source>
        <tissue evidence="1">Shoot tissue taken approximately 20 cm above the soil surface</tissue>
    </source>
</reference>